<feature type="compositionally biased region" description="Basic and acidic residues" evidence="2">
    <location>
        <begin position="166"/>
        <end position="179"/>
    </location>
</feature>
<evidence type="ECO:0000313" key="4">
    <source>
        <dbReference type="WBParaSite" id="PSAMB.scaffold8663size5950.g31632.t1"/>
    </source>
</evidence>
<evidence type="ECO:0000256" key="1">
    <source>
        <dbReference type="SAM" id="Coils"/>
    </source>
</evidence>
<name>A0A914XLD3_9BILA</name>
<feature type="region of interest" description="Disordered" evidence="2">
    <location>
        <begin position="166"/>
        <end position="202"/>
    </location>
</feature>
<dbReference type="AlphaFoldDB" id="A0A914XLD3"/>
<dbReference type="WBParaSite" id="PSAMB.scaffold8663size5950.g31632.t1">
    <property type="protein sequence ID" value="PSAMB.scaffold8663size5950.g31632.t1"/>
    <property type="gene ID" value="PSAMB.scaffold8663size5950.g31632"/>
</dbReference>
<keyword evidence="1" id="KW-0175">Coiled coil</keyword>
<evidence type="ECO:0000256" key="2">
    <source>
        <dbReference type="SAM" id="MobiDB-lite"/>
    </source>
</evidence>
<reference evidence="4" key="1">
    <citation type="submission" date="2022-11" db="UniProtKB">
        <authorList>
            <consortium name="WormBaseParasite"/>
        </authorList>
    </citation>
    <scope>IDENTIFICATION</scope>
</reference>
<proteinExistence type="predicted"/>
<accession>A0A914XLD3</accession>
<evidence type="ECO:0000313" key="3">
    <source>
        <dbReference type="Proteomes" id="UP000887566"/>
    </source>
</evidence>
<sequence>MTAVAASSSNSKANEQLEPMLAIMREVAEIFDPLGTSDSRGAQRAQFQKKKATLKADLKKLSQRQADISRQTATVSAEVTKEEERKAQLLKECDKIVQDMAKVEEKHKNCVQEIADIDRNIDATKENLGNVRAELLRSVEQRHSAERKRMQSQVLTAVTGLQFVPEDKAQTESTARDSLDSMEVDEEKPTVEAFALSPSGQSAEVVEFAKSDPVSDVSDRIWDVIARTNANS</sequence>
<keyword evidence="3" id="KW-1185">Reference proteome</keyword>
<dbReference type="Proteomes" id="UP000887566">
    <property type="component" value="Unplaced"/>
</dbReference>
<feature type="coiled-coil region" evidence="1">
    <location>
        <begin position="44"/>
        <end position="134"/>
    </location>
</feature>
<organism evidence="3 4">
    <name type="scientific">Plectus sambesii</name>
    <dbReference type="NCBI Taxonomy" id="2011161"/>
    <lineage>
        <taxon>Eukaryota</taxon>
        <taxon>Metazoa</taxon>
        <taxon>Ecdysozoa</taxon>
        <taxon>Nematoda</taxon>
        <taxon>Chromadorea</taxon>
        <taxon>Plectida</taxon>
        <taxon>Plectina</taxon>
        <taxon>Plectoidea</taxon>
        <taxon>Plectidae</taxon>
        <taxon>Plectus</taxon>
    </lineage>
</organism>
<protein>
    <submittedName>
        <fullName evidence="4">Uncharacterized protein</fullName>
    </submittedName>
</protein>